<dbReference type="EC" id="2.3.2.27" evidence="3"/>
<organism evidence="14 15">
    <name type="scientific">Phytoactinopolyspora halophila</name>
    <dbReference type="NCBI Taxonomy" id="1981511"/>
    <lineage>
        <taxon>Bacteria</taxon>
        <taxon>Bacillati</taxon>
        <taxon>Actinomycetota</taxon>
        <taxon>Actinomycetes</taxon>
        <taxon>Jiangellales</taxon>
        <taxon>Jiangellaceae</taxon>
        <taxon>Phytoactinopolyspora</taxon>
    </lineage>
</organism>
<feature type="domain" description="E3 Ubiquitin ligase MUL1-like" evidence="13">
    <location>
        <begin position="121"/>
        <end position="275"/>
    </location>
</feature>
<proteinExistence type="predicted"/>
<feature type="transmembrane region" description="Helical" evidence="12">
    <location>
        <begin position="261"/>
        <end position="282"/>
    </location>
</feature>
<evidence type="ECO:0000256" key="10">
    <source>
        <dbReference type="ARBA" id="ARBA00022989"/>
    </source>
</evidence>
<dbReference type="GO" id="GO:0016567">
    <property type="term" value="P:protein ubiquitination"/>
    <property type="evidence" value="ECO:0007669"/>
    <property type="project" value="InterPro"/>
</dbReference>
<evidence type="ECO:0000313" key="14">
    <source>
        <dbReference type="EMBL" id="RAW18006.1"/>
    </source>
</evidence>
<evidence type="ECO:0000256" key="5">
    <source>
        <dbReference type="ARBA" id="ARBA00022692"/>
    </source>
</evidence>
<keyword evidence="7" id="KW-0863">Zinc-finger</keyword>
<keyword evidence="10 12" id="KW-1133">Transmembrane helix</keyword>
<evidence type="ECO:0000313" key="15">
    <source>
        <dbReference type="Proteomes" id="UP000250462"/>
    </source>
</evidence>
<evidence type="ECO:0000256" key="12">
    <source>
        <dbReference type="SAM" id="Phobius"/>
    </source>
</evidence>
<comment type="subcellular location">
    <subcellularLocation>
        <location evidence="2">Membrane</location>
        <topology evidence="2">Multi-pass membrane protein</topology>
    </subcellularLocation>
</comment>
<dbReference type="EMBL" id="QMIG01000002">
    <property type="protein sequence ID" value="RAW18006.1"/>
    <property type="molecule type" value="Genomic_DNA"/>
</dbReference>
<keyword evidence="4" id="KW-0808">Transferase</keyword>
<comment type="caution">
    <text evidence="14">The sequence shown here is derived from an EMBL/GenBank/DDBJ whole genome shotgun (WGS) entry which is preliminary data.</text>
</comment>
<dbReference type="InterPro" id="IPR022170">
    <property type="entry name" value="MUL1-like"/>
</dbReference>
<dbReference type="AlphaFoldDB" id="A0A329R1D5"/>
<dbReference type="Proteomes" id="UP000250462">
    <property type="component" value="Unassembled WGS sequence"/>
</dbReference>
<keyword evidence="15" id="KW-1185">Reference proteome</keyword>
<reference evidence="14 15" key="1">
    <citation type="submission" date="2018-06" db="EMBL/GenBank/DDBJ databases">
        <title>Phytoactinopolyspora halophila sp. nov., a novel halophilic actinomycete isolated from a saline soil in China.</title>
        <authorList>
            <person name="Tang S.-K."/>
        </authorList>
    </citation>
    <scope>NUCLEOTIDE SEQUENCE [LARGE SCALE GENOMIC DNA]</scope>
    <source>
        <strain evidence="14 15">YIM 96934</strain>
    </source>
</reference>
<keyword evidence="9" id="KW-0862">Zinc</keyword>
<accession>A0A329R1D5</accession>
<dbReference type="GO" id="GO:0016020">
    <property type="term" value="C:membrane"/>
    <property type="evidence" value="ECO:0007669"/>
    <property type="project" value="UniProtKB-SubCell"/>
</dbReference>
<evidence type="ECO:0000256" key="7">
    <source>
        <dbReference type="ARBA" id="ARBA00022771"/>
    </source>
</evidence>
<comment type="catalytic activity">
    <reaction evidence="1">
        <text>S-ubiquitinyl-[E2 ubiquitin-conjugating enzyme]-L-cysteine + [acceptor protein]-L-lysine = [E2 ubiquitin-conjugating enzyme]-L-cysteine + N(6)-ubiquitinyl-[acceptor protein]-L-lysine.</text>
        <dbReference type="EC" id="2.3.2.27"/>
    </reaction>
</comment>
<protein>
    <recommendedName>
        <fullName evidence="3">RING-type E3 ubiquitin transferase</fullName>
        <ecNumber evidence="3">2.3.2.27</ecNumber>
    </recommendedName>
</protein>
<evidence type="ECO:0000256" key="1">
    <source>
        <dbReference type="ARBA" id="ARBA00000900"/>
    </source>
</evidence>
<keyword evidence="5 12" id="KW-0812">Transmembrane</keyword>
<evidence type="ECO:0000256" key="11">
    <source>
        <dbReference type="ARBA" id="ARBA00023136"/>
    </source>
</evidence>
<dbReference type="GO" id="GO:0061630">
    <property type="term" value="F:ubiquitin protein ligase activity"/>
    <property type="evidence" value="ECO:0007669"/>
    <property type="project" value="UniProtKB-EC"/>
</dbReference>
<evidence type="ECO:0000259" key="13">
    <source>
        <dbReference type="Pfam" id="PF12483"/>
    </source>
</evidence>
<keyword evidence="8" id="KW-0833">Ubl conjugation pathway</keyword>
<evidence type="ECO:0000256" key="6">
    <source>
        <dbReference type="ARBA" id="ARBA00022723"/>
    </source>
</evidence>
<gene>
    <name evidence="14" type="ORF">DPM12_03995</name>
</gene>
<evidence type="ECO:0000256" key="8">
    <source>
        <dbReference type="ARBA" id="ARBA00022786"/>
    </source>
</evidence>
<feature type="transmembrane region" description="Helical" evidence="12">
    <location>
        <begin position="24"/>
        <end position="43"/>
    </location>
</feature>
<keyword evidence="11 12" id="KW-0472">Membrane</keyword>
<dbReference type="GO" id="GO:0008270">
    <property type="term" value="F:zinc ion binding"/>
    <property type="evidence" value="ECO:0007669"/>
    <property type="project" value="UniProtKB-KW"/>
</dbReference>
<evidence type="ECO:0000256" key="2">
    <source>
        <dbReference type="ARBA" id="ARBA00004141"/>
    </source>
</evidence>
<name>A0A329R1D5_9ACTN</name>
<dbReference type="Pfam" id="PF12483">
    <property type="entry name" value="GIDE"/>
    <property type="match status" value="1"/>
</dbReference>
<keyword evidence="6" id="KW-0479">Metal-binding</keyword>
<dbReference type="RefSeq" id="WP_112256962.1">
    <property type="nucleotide sequence ID" value="NZ_QMIG01000002.1"/>
</dbReference>
<evidence type="ECO:0000256" key="9">
    <source>
        <dbReference type="ARBA" id="ARBA00022833"/>
    </source>
</evidence>
<evidence type="ECO:0000256" key="3">
    <source>
        <dbReference type="ARBA" id="ARBA00012483"/>
    </source>
</evidence>
<dbReference type="OrthoDB" id="3469619at2"/>
<sequence>MSSFSERVSATSSSTGSFSLADNLWLIGVIALAGAAVCGYFVFRQRSLQKEMIETETFSVSEVQDMQSAAADAAGEGYFRQKCEIVGTAQPGPEGPIKSELSETECVWHKHVVTRKYWTTERRRDSNGHYRERQVQRTEKLVERETEEPFVVADETGHIAVRPEGALEDVEKATDRFEPHDESSNQSELAIGSFKLSIPTKQREGTVGYQYEEWILRPGQKLYVLGEATDEPGELMIANTSLISTKDEQTLLRETRSKLRLFSGGAALAAAIGVVIILVDLLG</sequence>
<evidence type="ECO:0000256" key="4">
    <source>
        <dbReference type="ARBA" id="ARBA00022679"/>
    </source>
</evidence>